<keyword evidence="3" id="KW-1185">Reference proteome</keyword>
<evidence type="ECO:0000256" key="1">
    <source>
        <dbReference type="SAM" id="MobiDB-lite"/>
    </source>
</evidence>
<feature type="compositionally biased region" description="Low complexity" evidence="1">
    <location>
        <begin position="170"/>
        <end position="182"/>
    </location>
</feature>
<evidence type="ECO:0000313" key="2">
    <source>
        <dbReference type="EMBL" id="SZX65721.1"/>
    </source>
</evidence>
<reference evidence="2 3" key="1">
    <citation type="submission" date="2016-10" db="EMBL/GenBank/DDBJ databases">
        <authorList>
            <person name="Cai Z."/>
        </authorList>
    </citation>
    <scope>NUCLEOTIDE SEQUENCE [LARGE SCALE GENOMIC DNA]</scope>
</reference>
<name>A0A383VKL0_TETOB</name>
<protein>
    <submittedName>
        <fullName evidence="2">Uncharacterized protein</fullName>
    </submittedName>
</protein>
<feature type="region of interest" description="Disordered" evidence="1">
    <location>
        <begin position="156"/>
        <end position="185"/>
    </location>
</feature>
<dbReference type="EMBL" id="FNXT01000661">
    <property type="protein sequence ID" value="SZX65721.1"/>
    <property type="molecule type" value="Genomic_DNA"/>
</dbReference>
<dbReference type="Proteomes" id="UP000256970">
    <property type="component" value="Unassembled WGS sequence"/>
</dbReference>
<accession>A0A383VKL0</accession>
<gene>
    <name evidence="2" type="ORF">BQ4739_LOCUS6191</name>
</gene>
<feature type="compositionally biased region" description="Low complexity" evidence="1">
    <location>
        <begin position="256"/>
        <end position="273"/>
    </location>
</feature>
<organism evidence="2 3">
    <name type="scientific">Tetradesmus obliquus</name>
    <name type="common">Green alga</name>
    <name type="synonym">Acutodesmus obliquus</name>
    <dbReference type="NCBI Taxonomy" id="3088"/>
    <lineage>
        <taxon>Eukaryota</taxon>
        <taxon>Viridiplantae</taxon>
        <taxon>Chlorophyta</taxon>
        <taxon>core chlorophytes</taxon>
        <taxon>Chlorophyceae</taxon>
        <taxon>CS clade</taxon>
        <taxon>Sphaeropleales</taxon>
        <taxon>Scenedesmaceae</taxon>
        <taxon>Tetradesmus</taxon>
    </lineage>
</organism>
<proteinExistence type="predicted"/>
<feature type="region of interest" description="Disordered" evidence="1">
    <location>
        <begin position="256"/>
        <end position="277"/>
    </location>
</feature>
<evidence type="ECO:0000313" key="3">
    <source>
        <dbReference type="Proteomes" id="UP000256970"/>
    </source>
</evidence>
<sequence length="346" mass="36343">MEWFSETVEKASGLLDKAQGYAASAVVLVAEPKVKEEIDTRVVVFRDAALQALPQQCEEKLRSKADSGSPVAWVLNKVLGDNTDQLVELLISFFRAGINDATAGLSDSATQKIMEQLKGLLDGAEAEAAGSSAAAAAEEPAGAEQVAEQVEQLQVAEAPEQQSRSLDLPAAGEGESAAAAAGEGEGGFRSRTLSKVAALAGMAFNVEQRVPDFEQSAKELVHPLFEALKVKVWELVPAALQDALAPLIGEMQGEVEANPEEAGVAGEAEAAPEQRSRGLGSWLQSKLEGKAGLVMDKVLAAALDALDGPLQQVINRLVDELESSATAAAFQQVRQKLAEYKLISAA</sequence>
<dbReference type="AlphaFoldDB" id="A0A383VKL0"/>